<gene>
    <name evidence="1" type="ORF">SDC9_200834</name>
</gene>
<accession>A0A645IQ66</accession>
<dbReference type="AlphaFoldDB" id="A0A645IQ66"/>
<sequence>MPSERFLPNIPYVPDIKKKLVSMPPMAKAHMFDRKKLFKKFSLPKAIKIPKDSIALPAIIPFI</sequence>
<comment type="caution">
    <text evidence="1">The sequence shown here is derived from an EMBL/GenBank/DDBJ whole genome shotgun (WGS) entry which is preliminary data.</text>
</comment>
<organism evidence="1">
    <name type="scientific">bioreactor metagenome</name>
    <dbReference type="NCBI Taxonomy" id="1076179"/>
    <lineage>
        <taxon>unclassified sequences</taxon>
        <taxon>metagenomes</taxon>
        <taxon>ecological metagenomes</taxon>
    </lineage>
</organism>
<proteinExistence type="predicted"/>
<dbReference type="EMBL" id="VSSQ01120017">
    <property type="protein sequence ID" value="MPN53170.1"/>
    <property type="molecule type" value="Genomic_DNA"/>
</dbReference>
<name>A0A645IQ66_9ZZZZ</name>
<reference evidence="1" key="1">
    <citation type="submission" date="2019-08" db="EMBL/GenBank/DDBJ databases">
        <authorList>
            <person name="Kucharzyk K."/>
            <person name="Murdoch R.W."/>
            <person name="Higgins S."/>
            <person name="Loffler F."/>
        </authorList>
    </citation>
    <scope>NUCLEOTIDE SEQUENCE</scope>
</reference>
<protein>
    <submittedName>
        <fullName evidence="1">Uncharacterized protein</fullName>
    </submittedName>
</protein>
<evidence type="ECO:0000313" key="1">
    <source>
        <dbReference type="EMBL" id="MPN53170.1"/>
    </source>
</evidence>